<dbReference type="InterPro" id="IPR025480">
    <property type="entry name" value="DUF4330"/>
</dbReference>
<keyword evidence="1" id="KW-1133">Transmembrane helix</keyword>
<protein>
    <recommendedName>
        <fullName evidence="4">DUF4330 family protein</fullName>
    </recommendedName>
</protein>
<dbReference type="Proteomes" id="UP000198775">
    <property type="component" value="Unassembled WGS sequence"/>
</dbReference>
<proteinExistence type="predicted"/>
<name>A0A1H8QKS1_9EURY</name>
<dbReference type="Pfam" id="PF14221">
    <property type="entry name" value="DUF4330"/>
    <property type="match status" value="2"/>
</dbReference>
<dbReference type="OrthoDB" id="202569at2157"/>
<keyword evidence="3" id="KW-1185">Reference proteome</keyword>
<reference evidence="3" key="1">
    <citation type="submission" date="2016-10" db="EMBL/GenBank/DDBJ databases">
        <authorList>
            <person name="Varghese N."/>
            <person name="Submissions S."/>
        </authorList>
    </citation>
    <scope>NUCLEOTIDE SEQUENCE [LARGE SCALE GENOMIC DNA]</scope>
    <source>
        <strain evidence="3">IBRC-M 10043</strain>
    </source>
</reference>
<dbReference type="EMBL" id="FOCX01000014">
    <property type="protein sequence ID" value="SEO54820.1"/>
    <property type="molecule type" value="Genomic_DNA"/>
</dbReference>
<feature type="transmembrane region" description="Helical" evidence="1">
    <location>
        <begin position="16"/>
        <end position="36"/>
    </location>
</feature>
<evidence type="ECO:0008006" key="4">
    <source>
        <dbReference type="Google" id="ProtNLM"/>
    </source>
</evidence>
<keyword evidence="1" id="KW-0812">Transmembrane</keyword>
<dbReference type="AlphaFoldDB" id="A0A1H8QKS1"/>
<dbReference type="RefSeq" id="WP_092661485.1">
    <property type="nucleotide sequence ID" value="NZ_FOCX01000014.1"/>
</dbReference>
<sequence length="373" mass="38410">MELIDEKGRLFGRVNVVDALVVLVVLAVVAAGVALVTGGGSGPAGPSGDGDGPDSEIRYATVAFGAQPSWFASAIQAGDNVTLAGSTASVNVTDVYLTSADDGQVGVFARISYPAGTAVGDSPIRAGRAVTVVGDGYQRKSTVRSVGDTSPMLRTATTPAVVTTTVESSTAAAIQTGDQFAVGNHTLATVESLASVPTNRSDERRLRIGLDLETLSVGGEPQFADRTLRVGTAVPLRTSGVDGFSGTVTGVGSLDPAGDATNVTMTVAWENVRPDVADAIATEMAESHRGATARVTALASNPATVVRANEAGELLVREHPRNRDVTLTVDATARQRGSELQFHGRSLSEGRTVTLEFESVTLRGTVLDFETNG</sequence>
<accession>A0A1H8QKS1</accession>
<gene>
    <name evidence="2" type="ORF">SAMN05216388_101435</name>
</gene>
<evidence type="ECO:0000313" key="2">
    <source>
        <dbReference type="EMBL" id="SEO54820.1"/>
    </source>
</evidence>
<evidence type="ECO:0000313" key="3">
    <source>
        <dbReference type="Proteomes" id="UP000198775"/>
    </source>
</evidence>
<evidence type="ECO:0000256" key="1">
    <source>
        <dbReference type="SAM" id="Phobius"/>
    </source>
</evidence>
<organism evidence="2 3">
    <name type="scientific">Halorientalis persicus</name>
    <dbReference type="NCBI Taxonomy" id="1367881"/>
    <lineage>
        <taxon>Archaea</taxon>
        <taxon>Methanobacteriati</taxon>
        <taxon>Methanobacteriota</taxon>
        <taxon>Stenosarchaea group</taxon>
        <taxon>Halobacteria</taxon>
        <taxon>Halobacteriales</taxon>
        <taxon>Haloarculaceae</taxon>
        <taxon>Halorientalis</taxon>
    </lineage>
</organism>
<keyword evidence="1" id="KW-0472">Membrane</keyword>